<dbReference type="KEGG" id="azq:G3580_06990"/>
<dbReference type="Proteomes" id="UP000501991">
    <property type="component" value="Chromosome"/>
</dbReference>
<gene>
    <name evidence="1" type="ORF">G3580_06990</name>
</gene>
<dbReference type="EMBL" id="CP048836">
    <property type="protein sequence ID" value="QID17413.1"/>
    <property type="molecule type" value="Genomic_DNA"/>
</dbReference>
<organism evidence="1 2">
    <name type="scientific">Nitrogeniibacter mangrovi</name>
    <dbReference type="NCBI Taxonomy" id="2016596"/>
    <lineage>
        <taxon>Bacteria</taxon>
        <taxon>Pseudomonadati</taxon>
        <taxon>Pseudomonadota</taxon>
        <taxon>Betaproteobacteria</taxon>
        <taxon>Rhodocyclales</taxon>
        <taxon>Zoogloeaceae</taxon>
        <taxon>Nitrogeniibacter</taxon>
    </lineage>
</organism>
<accession>A0A6C1B218</accession>
<name>A0A6C1B218_9RHOO</name>
<dbReference type="RefSeq" id="WP_173764577.1">
    <property type="nucleotide sequence ID" value="NZ_CP048836.1"/>
</dbReference>
<dbReference type="InterPro" id="IPR045445">
    <property type="entry name" value="DUF6502"/>
</dbReference>
<proteinExistence type="predicted"/>
<reference evidence="1 2" key="1">
    <citation type="submission" date="2020-02" db="EMBL/GenBank/DDBJ databases">
        <title>Nitrogenibacter mangrovi gen. nov., sp. nov. isolated from mangrove sediment, a denitrifying betaproteobacterium.</title>
        <authorList>
            <person name="Liao H."/>
            <person name="Tian Y."/>
        </authorList>
    </citation>
    <scope>NUCLEOTIDE SEQUENCE [LARGE SCALE GENOMIC DNA]</scope>
    <source>
        <strain evidence="1 2">M9-3-2</strain>
    </source>
</reference>
<evidence type="ECO:0000313" key="1">
    <source>
        <dbReference type="EMBL" id="QID17413.1"/>
    </source>
</evidence>
<dbReference type="Pfam" id="PF20112">
    <property type="entry name" value="DUF6502"/>
    <property type="match status" value="1"/>
</dbReference>
<evidence type="ECO:0000313" key="2">
    <source>
        <dbReference type="Proteomes" id="UP000501991"/>
    </source>
</evidence>
<keyword evidence="2" id="KW-1185">Reference proteome</keyword>
<sequence length="280" mass="30907">MPTATPSAALVRALRRVLRPLVRLMLARGITFPLVAEMLKGVFVEVADREFRLEGRLQSDSRISLLTGVHRKDVKRLRLPTGETSRALPDKVSFGAQLISVWTSVEPFCDGNRRPLPLPRLASHGAERSFESLVAHQSTDIRARVVLDEWLRLGMVTLNAQDEVVLESQAFVPGDGGDEQLAYFGHNVHDHLAAAVHNVTGAGAPFFERSVHYDRLSGQSVERIAGRLKEDGMALLLDFNALAMQCEQDDAARPDNDRRMTIGLYFFSESGAHSGEPGDD</sequence>
<protein>
    <submittedName>
        <fullName evidence="1">Uncharacterized protein</fullName>
    </submittedName>
</protein>
<dbReference type="AlphaFoldDB" id="A0A6C1B218"/>